<dbReference type="Gene3D" id="3.40.50.300">
    <property type="entry name" value="P-loop containing nucleotide triphosphate hydrolases"/>
    <property type="match status" value="3"/>
</dbReference>
<dbReference type="Pfam" id="PF00485">
    <property type="entry name" value="PRK"/>
    <property type="match status" value="1"/>
</dbReference>
<name>A0AAQ3UET6_PASNO</name>
<dbReference type="PANTHER" id="PTHR10285">
    <property type="entry name" value="URIDINE KINASE"/>
    <property type="match status" value="1"/>
</dbReference>
<dbReference type="InterPro" id="IPR006083">
    <property type="entry name" value="PRK/URK"/>
</dbReference>
<dbReference type="SUPFAM" id="SSF52540">
    <property type="entry name" value="P-loop containing nucleoside triphosphate hydrolases"/>
    <property type="match status" value="1"/>
</dbReference>
<reference evidence="2 3" key="1">
    <citation type="submission" date="2024-02" db="EMBL/GenBank/DDBJ databases">
        <title>High-quality chromosome-scale genome assembly of Pensacola bahiagrass (Paspalum notatum Flugge var. saurae).</title>
        <authorList>
            <person name="Vega J.M."/>
            <person name="Podio M."/>
            <person name="Orjuela J."/>
            <person name="Siena L.A."/>
            <person name="Pessino S.C."/>
            <person name="Combes M.C."/>
            <person name="Mariac C."/>
            <person name="Albertini E."/>
            <person name="Pupilli F."/>
            <person name="Ortiz J.P.A."/>
            <person name="Leblanc O."/>
        </authorList>
    </citation>
    <scope>NUCLEOTIDE SEQUENCE [LARGE SCALE GENOMIC DNA]</scope>
    <source>
        <strain evidence="2">R1</strain>
        <tissue evidence="2">Leaf</tissue>
    </source>
</reference>
<protein>
    <recommendedName>
        <fullName evidence="1">Phosphoribulokinase/uridine kinase domain-containing protein</fullName>
    </recommendedName>
</protein>
<feature type="domain" description="Phosphoribulokinase/uridine kinase" evidence="1">
    <location>
        <begin position="162"/>
        <end position="329"/>
    </location>
</feature>
<accession>A0AAQ3UET6</accession>
<dbReference type="AlphaFoldDB" id="A0AAQ3UET6"/>
<dbReference type="InterPro" id="IPR027417">
    <property type="entry name" value="P-loop_NTPase"/>
</dbReference>
<sequence>MDLLSSSITSTTEAAAAVAPAAVVLPPRRPWPGGSLIFLLPRYSEANRPLLQPLIRYRRETRTGGLSILLLPQFVGFVTCTSRVLTSKLTRVTPPIRASFQPTFPQHPIFQDANKKKQNVPCYQRQHAPQVEAKSMEEVYDALAEHLLSVLKNNEHLDSKYIVGLAGPPGAGKSTVASEVVRRVNILWAQKHRKGSGALLPIEEIATMLPMDGFHLYRAQLDAMEDPKEAHARRGAPWTFNPSLFLKCLQTLRKQGSVYAPSFDHGVGDPVENDIFVNPQHKIVIVEGNYLLLDEDVWTEIRDLFDEKWFIDIDIDVSMQRVLKRHIATGKEPAVAAWRISYNDRPNAELIMESKKNADLHYYINNPLTEANGF</sequence>
<dbReference type="GO" id="GO:0016301">
    <property type="term" value="F:kinase activity"/>
    <property type="evidence" value="ECO:0007669"/>
    <property type="project" value="InterPro"/>
</dbReference>
<dbReference type="Proteomes" id="UP001341281">
    <property type="component" value="Chromosome 08"/>
</dbReference>
<evidence type="ECO:0000313" key="2">
    <source>
        <dbReference type="EMBL" id="WVZ91139.1"/>
    </source>
</evidence>
<proteinExistence type="predicted"/>
<evidence type="ECO:0000313" key="3">
    <source>
        <dbReference type="Proteomes" id="UP001341281"/>
    </source>
</evidence>
<evidence type="ECO:0000259" key="1">
    <source>
        <dbReference type="Pfam" id="PF00485"/>
    </source>
</evidence>
<dbReference type="EMBL" id="CP144752">
    <property type="protein sequence ID" value="WVZ91139.1"/>
    <property type="molecule type" value="Genomic_DNA"/>
</dbReference>
<organism evidence="2 3">
    <name type="scientific">Paspalum notatum var. saurae</name>
    <dbReference type="NCBI Taxonomy" id="547442"/>
    <lineage>
        <taxon>Eukaryota</taxon>
        <taxon>Viridiplantae</taxon>
        <taxon>Streptophyta</taxon>
        <taxon>Embryophyta</taxon>
        <taxon>Tracheophyta</taxon>
        <taxon>Spermatophyta</taxon>
        <taxon>Magnoliopsida</taxon>
        <taxon>Liliopsida</taxon>
        <taxon>Poales</taxon>
        <taxon>Poaceae</taxon>
        <taxon>PACMAD clade</taxon>
        <taxon>Panicoideae</taxon>
        <taxon>Andropogonodae</taxon>
        <taxon>Paspaleae</taxon>
        <taxon>Paspalinae</taxon>
        <taxon>Paspalum</taxon>
    </lineage>
</organism>
<keyword evidence="3" id="KW-1185">Reference proteome</keyword>
<dbReference type="GO" id="GO:0005524">
    <property type="term" value="F:ATP binding"/>
    <property type="evidence" value="ECO:0007669"/>
    <property type="project" value="InterPro"/>
</dbReference>
<gene>
    <name evidence="2" type="ORF">U9M48_037347</name>
</gene>